<name>A0ABX0X9E7_9BACT</name>
<keyword evidence="1" id="KW-0732">Signal</keyword>
<dbReference type="Pfam" id="PF11721">
    <property type="entry name" value="Malectin"/>
    <property type="match status" value="1"/>
</dbReference>
<dbReference type="SUPFAM" id="SSF49785">
    <property type="entry name" value="Galactose-binding domain-like"/>
    <property type="match status" value="1"/>
</dbReference>
<keyword evidence="4" id="KW-1185">Reference proteome</keyword>
<dbReference type="PROSITE" id="PS51175">
    <property type="entry name" value="CBM6"/>
    <property type="match status" value="1"/>
</dbReference>
<dbReference type="InterPro" id="IPR021720">
    <property type="entry name" value="Malectin_dom"/>
</dbReference>
<dbReference type="CDD" id="cd04080">
    <property type="entry name" value="CBM6_cellulase-like"/>
    <property type="match status" value="1"/>
</dbReference>
<dbReference type="Pfam" id="PF18962">
    <property type="entry name" value="Por_Secre_tail"/>
    <property type="match status" value="1"/>
</dbReference>
<dbReference type="Proteomes" id="UP000770785">
    <property type="component" value="Unassembled WGS sequence"/>
</dbReference>
<evidence type="ECO:0000256" key="1">
    <source>
        <dbReference type="ARBA" id="ARBA00022729"/>
    </source>
</evidence>
<feature type="domain" description="CBM6" evidence="2">
    <location>
        <begin position="341"/>
        <end position="467"/>
    </location>
</feature>
<dbReference type="InterPro" id="IPR008979">
    <property type="entry name" value="Galactose-bd-like_sf"/>
</dbReference>
<dbReference type="InterPro" id="IPR013783">
    <property type="entry name" value="Ig-like_fold"/>
</dbReference>
<evidence type="ECO:0000259" key="2">
    <source>
        <dbReference type="PROSITE" id="PS51175"/>
    </source>
</evidence>
<evidence type="ECO:0000313" key="3">
    <source>
        <dbReference type="EMBL" id="NJC25891.1"/>
    </source>
</evidence>
<organism evidence="3 4">
    <name type="scientific">Neolewinella antarctica</name>
    <dbReference type="NCBI Taxonomy" id="442734"/>
    <lineage>
        <taxon>Bacteria</taxon>
        <taxon>Pseudomonadati</taxon>
        <taxon>Bacteroidota</taxon>
        <taxon>Saprospiria</taxon>
        <taxon>Saprospirales</taxon>
        <taxon>Lewinellaceae</taxon>
        <taxon>Neolewinella</taxon>
    </lineage>
</organism>
<dbReference type="Pfam" id="PF05345">
    <property type="entry name" value="He_PIG"/>
    <property type="match status" value="2"/>
</dbReference>
<dbReference type="Gene3D" id="2.60.40.10">
    <property type="entry name" value="Immunoglobulins"/>
    <property type="match status" value="5"/>
</dbReference>
<dbReference type="SMART" id="SM00606">
    <property type="entry name" value="CBD_IV"/>
    <property type="match status" value="1"/>
</dbReference>
<dbReference type="InterPro" id="IPR006584">
    <property type="entry name" value="Cellulose-bd_IV"/>
</dbReference>
<dbReference type="Gene3D" id="2.60.120.430">
    <property type="entry name" value="Galactose-binding lectin"/>
    <property type="match status" value="1"/>
</dbReference>
<dbReference type="InterPro" id="IPR026444">
    <property type="entry name" value="Secre_tail"/>
</dbReference>
<dbReference type="SUPFAM" id="SSF49313">
    <property type="entry name" value="Cadherin-like"/>
    <property type="match status" value="3"/>
</dbReference>
<dbReference type="RefSeq" id="WP_168036660.1">
    <property type="nucleotide sequence ID" value="NZ_JAATJH010000002.1"/>
</dbReference>
<reference evidence="3 4" key="1">
    <citation type="submission" date="2020-03" db="EMBL/GenBank/DDBJ databases">
        <title>Genomic Encyclopedia of Type Strains, Phase IV (KMG-IV): sequencing the most valuable type-strain genomes for metagenomic binning, comparative biology and taxonomic classification.</title>
        <authorList>
            <person name="Goeker M."/>
        </authorList>
    </citation>
    <scope>NUCLEOTIDE SEQUENCE [LARGE SCALE GENOMIC DNA]</scope>
    <source>
        <strain evidence="3 4">DSM 105096</strain>
    </source>
</reference>
<protein>
    <recommendedName>
        <fullName evidence="2">CBM6 domain-containing protein</fullName>
    </recommendedName>
</protein>
<evidence type="ECO:0000313" key="4">
    <source>
        <dbReference type="Proteomes" id="UP000770785"/>
    </source>
</evidence>
<dbReference type="EMBL" id="JAATJH010000002">
    <property type="protein sequence ID" value="NJC25891.1"/>
    <property type="molecule type" value="Genomic_DNA"/>
</dbReference>
<dbReference type="InterPro" id="IPR032179">
    <property type="entry name" value="Cry22Aa_Ig-like"/>
</dbReference>
<dbReference type="Pfam" id="PF16403">
    <property type="entry name" value="Bact_surface_Ig-like"/>
    <property type="match status" value="1"/>
</dbReference>
<accession>A0ABX0X9E7</accession>
<dbReference type="Gene3D" id="2.60.120.260">
    <property type="entry name" value="Galactose-binding domain-like"/>
    <property type="match status" value="1"/>
</dbReference>
<proteinExistence type="predicted"/>
<comment type="caution">
    <text evidence="3">The sequence shown here is derived from an EMBL/GenBank/DDBJ whole genome shotgun (WGS) entry which is preliminary data.</text>
</comment>
<gene>
    <name evidence="3" type="ORF">GGR27_001390</name>
</gene>
<dbReference type="InterPro" id="IPR005084">
    <property type="entry name" value="CBM6"/>
</dbReference>
<dbReference type="InterPro" id="IPR015919">
    <property type="entry name" value="Cadherin-like_sf"/>
</dbReference>
<dbReference type="NCBIfam" id="TIGR04183">
    <property type="entry name" value="Por_Secre_tail"/>
    <property type="match status" value="1"/>
</dbReference>
<sequence length="1533" mass="160135">MGDKLTVVMRVAAGPQEIDGIQAFLDFNPAFITIDSVVYNATTELNVMLLDPGNFDPLGNIDGASARLSGFATGPFDYLTIDLTAKAAGTTSIDFSFGPGPANPVTRITRGGDLVLGTTTGATITINGTNAPPVFNNTIADQVSTENDIISLDASADDPDDDVITYVATGLPSGLSIDGTTGIISGTITSGALASSPFAVTVTATDDGSPAPLSEQISFNWVVEGLVNNPPAIEAITDVVANEGDLISVNIKVTDDNLPSATLQIFDKSNGGTNPFMPSTAITGYTFTDNGNGNYVLSWSPLAGAGRSYRAVVTADDGSNTEVTQSFSIDVAQQIPGTILSRTFSNPFPWYGSSPPGAGFSVAIEDNTAKNIGYIDGGDFVEYWVNVPVAGDYEWRFSGAKGNGGITTVTLSEDNGGFSTIGSVNVPNDGWQNYDDFLTNVNFTNAGLQKIRLDFNGGCNSDEFEFTPLTTAVNTPPVITVAGANPLNITEGDVFANPGATATDAEDGDLTAAIQVSGTVDANTPGSYFITYTVTDSNPTNPLSDTEILEVIVNGGVAADCSDIGAVDLNNDGEINSLDTDDDGDGVTDELDIFALDAANGTTQTLPINLSFDAEITNTLLCSGFTGIQSNGVTNYLDQFNSNNITVDNGAGTLTINLTSADAGDVFKTQNNANNGFQLGFTVPAGAYTIHGQLENPFPAGFTGNQYQSAGIQVGDGTQANFMKFVLGVQGNNVRAQRASEVNDVPSEDNFVNTAAIEAASLVDLYIDVDAAGMATPRYELDGVPVGAAFSPYDISGFIANGVLAVGIISTTTTGSSSTTNGNPFTATWKILEVNEETPANGAPGITTISDQISTEGDVISLQTTASDPDAGNILAYTATGLPAGIIIDQSGLISGTITVGAASVTPYSVTVTVTDDGTPTLNAATTFSWTVSEPVIVNTAPVVTIDSPVDGSAVPRGTNITLSGTVTDAEENNLETGLQWSSSDTQFTPDAVSGGVGASITGQLVTPGSQTITATVVDGGNLSGSDVVTVTVSGPQVDLTSPLDNATVTSTDVQIEWTATEVLYGRQEHFHLYVNPQDLNNLDTDDRISTASAIEQTFWDLTDADGITAGTNTVVIRIADQFHEEFLSNPNDPTSYINDVVTFTVDETIPVELPEPCANTLYRVNVGGPAQASADTTSLGWSSDVGNFMSAGNSPFLAAMSGGGSIYSGNAGSAHGGPIIMTDPTVPTSAPAAVFNTERYDGTSNPEMKWEFPVTPGTEVQITLLFAELFGGINQVGDRVFDVTIEGIVLPAFDDIDPFAIAGAKGAFTRSATITVMDGTLDIEFIHGIENPALKGIQICNLSDGAILPVELVSFLGRTGKKQNTLEWISASEEAFNYYELERLPEDASGWEVVGAVAGAGQVGEVRTYTYHDVAPPQSAYYRLRMVDLDDSFTYSDVVYLKRGIAAGELVVYPNPSDGEFTIQLPTDESTILTLYDLNGRVVWQRKATSTTTSLLQSKGSPDGTESNLAEGVYLLSAKTDSDHWTKRVIVR</sequence>